<dbReference type="EMBL" id="MHLO01000005">
    <property type="protein sequence ID" value="OGZ13311.1"/>
    <property type="molecule type" value="Genomic_DNA"/>
</dbReference>
<dbReference type="STRING" id="1798664.A3C93_00130"/>
<dbReference type="AlphaFoldDB" id="A0A1G2DK27"/>
<comment type="caution">
    <text evidence="2">The sequence shown here is derived from an EMBL/GenBank/DDBJ whole genome shotgun (WGS) entry which is preliminary data.</text>
</comment>
<protein>
    <recommendedName>
        <fullName evidence="1">DUF58 domain-containing protein</fullName>
    </recommendedName>
</protein>
<organism evidence="2 3">
    <name type="scientific">Candidatus Lloydbacteria bacterium RIFCSPHIGHO2_02_FULL_54_17</name>
    <dbReference type="NCBI Taxonomy" id="1798664"/>
    <lineage>
        <taxon>Bacteria</taxon>
        <taxon>Candidatus Lloydiibacteriota</taxon>
    </lineage>
</organism>
<dbReference type="PANTHER" id="PTHR33608">
    <property type="entry name" value="BLL2464 PROTEIN"/>
    <property type="match status" value="1"/>
</dbReference>
<dbReference type="PANTHER" id="PTHR33608:SF6">
    <property type="entry name" value="BLL2464 PROTEIN"/>
    <property type="match status" value="1"/>
</dbReference>
<evidence type="ECO:0000259" key="1">
    <source>
        <dbReference type="Pfam" id="PF01882"/>
    </source>
</evidence>
<proteinExistence type="predicted"/>
<accession>A0A1G2DK27</accession>
<sequence length="296" mass="33176">MDDVYRGISGPLLFQVRAILENFRFGIHESVRKGEGMNFAAIREYQEGESLRRVDWMRSLERSTDLDELMIREFEPEKQMQVAVLLDAARGLHVPERKARMAVALLWLALLSAFKMRDTARIIVAFDDDEGGIVSSPTLSGEQDADEFLRAVSEGHVPTHHPRGATALEVLGGSLPNDTFLVAISDFEREDGFLSRIAETVAPSRHSRLLLLAIDGWKSVSPVSSLLSIEEGGHGRTREIDARSGGELDLMKMRIHERQQAILTNAWKRGHIAARVPVFSERPFEELVRKLAIANL</sequence>
<gene>
    <name evidence="2" type="ORF">A3C93_00130</name>
</gene>
<evidence type="ECO:0000313" key="3">
    <source>
        <dbReference type="Proteomes" id="UP000178636"/>
    </source>
</evidence>
<name>A0A1G2DK27_9BACT</name>
<evidence type="ECO:0000313" key="2">
    <source>
        <dbReference type="EMBL" id="OGZ13311.1"/>
    </source>
</evidence>
<reference evidence="2 3" key="1">
    <citation type="journal article" date="2016" name="Nat. Commun.">
        <title>Thousands of microbial genomes shed light on interconnected biogeochemical processes in an aquifer system.</title>
        <authorList>
            <person name="Anantharaman K."/>
            <person name="Brown C.T."/>
            <person name="Hug L.A."/>
            <person name="Sharon I."/>
            <person name="Castelle C.J."/>
            <person name="Probst A.J."/>
            <person name="Thomas B.C."/>
            <person name="Singh A."/>
            <person name="Wilkins M.J."/>
            <person name="Karaoz U."/>
            <person name="Brodie E.L."/>
            <person name="Williams K.H."/>
            <person name="Hubbard S.S."/>
            <person name="Banfield J.F."/>
        </authorList>
    </citation>
    <scope>NUCLEOTIDE SEQUENCE [LARGE SCALE GENOMIC DNA]</scope>
</reference>
<dbReference type="Proteomes" id="UP000178636">
    <property type="component" value="Unassembled WGS sequence"/>
</dbReference>
<dbReference type="InterPro" id="IPR002881">
    <property type="entry name" value="DUF58"/>
</dbReference>
<feature type="domain" description="DUF58" evidence="1">
    <location>
        <begin position="42"/>
        <end position="191"/>
    </location>
</feature>
<dbReference type="Pfam" id="PF01882">
    <property type="entry name" value="DUF58"/>
    <property type="match status" value="1"/>
</dbReference>